<sequence length="418" mass="47109">MAIVDTVVRLLDEGEYSQDASINRLEITANTSQSFSPIDLPLLEHTNEECKMREVHLGSGEHTVRSHGVTVARTHKHDWLMLVLLVVIEGILYLTPPFYRFVGKDMMTDLKYPLLDNTVPVWTVPMYAVLLPMAIFFIVYFRRRDIYDLHHAILGLLFSILVTAVLTDSIKMQLVALDLISFGVVFLMERMYASMDLQYLILSTVYDQLGNVICHGDKSVIKEGHKSFPSGHTSWSFAGLGFLSLYLSGKLQAFDRKGHVAKLCIVILPLLAASLVAISRVDDYWHHWQDVFAGGLLGLVVSTFCYLQFFPPPYHPQGMILIRHLGWGPYAYFYELEKSRENAQADTAVIPLNAESVDSHVESQEDDSNGFLGLHLAPDVTTPVEDVESGRRNSSILAKNQYGGMQQEVSDRMKELEP</sequence>
<evidence type="ECO:0000259" key="9">
    <source>
        <dbReference type="SMART" id="SM00014"/>
    </source>
</evidence>
<keyword evidence="6 8" id="KW-0472">Membrane</keyword>
<dbReference type="SUPFAM" id="SSF48317">
    <property type="entry name" value="Acid phosphatase/Vanadium-dependent haloperoxidase"/>
    <property type="match status" value="1"/>
</dbReference>
<evidence type="ECO:0000256" key="4">
    <source>
        <dbReference type="ARBA" id="ARBA00022801"/>
    </source>
</evidence>
<protein>
    <recommendedName>
        <fullName evidence="9">Phosphatidic acid phosphatase type 2/haloperoxidase domain-containing protein</fullName>
    </recommendedName>
</protein>
<dbReference type="CDD" id="cd03390">
    <property type="entry name" value="PAP2_containing_1_like"/>
    <property type="match status" value="1"/>
</dbReference>
<dbReference type="InterPro" id="IPR043216">
    <property type="entry name" value="PAP-like"/>
</dbReference>
<feature type="compositionally biased region" description="Polar residues" evidence="7">
    <location>
        <begin position="392"/>
        <end position="408"/>
    </location>
</feature>
<feature type="transmembrane region" description="Helical" evidence="8">
    <location>
        <begin position="79"/>
        <end position="99"/>
    </location>
</feature>
<comment type="subcellular location">
    <subcellularLocation>
        <location evidence="1">Membrane</location>
        <topology evidence="1">Multi-pass membrane protein</topology>
    </subcellularLocation>
</comment>
<dbReference type="GO" id="GO:0008195">
    <property type="term" value="F:phosphatidate phosphatase activity"/>
    <property type="evidence" value="ECO:0007669"/>
    <property type="project" value="TreeGrafter"/>
</dbReference>
<comment type="caution">
    <text evidence="10">The sequence shown here is derived from an EMBL/GenBank/DDBJ whole genome shotgun (WGS) entry which is preliminary data.</text>
</comment>
<dbReference type="GO" id="GO:0006644">
    <property type="term" value="P:phospholipid metabolic process"/>
    <property type="evidence" value="ECO:0007669"/>
    <property type="project" value="InterPro"/>
</dbReference>
<evidence type="ECO:0000256" key="1">
    <source>
        <dbReference type="ARBA" id="ARBA00004141"/>
    </source>
</evidence>
<dbReference type="GO" id="GO:0046839">
    <property type="term" value="P:phospholipid dephosphorylation"/>
    <property type="evidence" value="ECO:0007669"/>
    <property type="project" value="TreeGrafter"/>
</dbReference>
<feature type="transmembrane region" description="Helical" evidence="8">
    <location>
        <begin position="291"/>
        <end position="310"/>
    </location>
</feature>
<evidence type="ECO:0000313" key="10">
    <source>
        <dbReference type="EMBL" id="CAK7344239.1"/>
    </source>
</evidence>
<dbReference type="SMART" id="SM00014">
    <property type="entry name" value="acidPPc"/>
    <property type="match status" value="1"/>
</dbReference>
<evidence type="ECO:0000256" key="3">
    <source>
        <dbReference type="ARBA" id="ARBA00022692"/>
    </source>
</evidence>
<evidence type="ECO:0000256" key="5">
    <source>
        <dbReference type="ARBA" id="ARBA00022989"/>
    </source>
</evidence>
<proteinExistence type="inferred from homology"/>
<keyword evidence="5 8" id="KW-1133">Transmembrane helix</keyword>
<dbReference type="FunFam" id="1.20.144.10:FF:000001">
    <property type="entry name" value="Lipid phosphate phosphatase 2"/>
    <property type="match status" value="1"/>
</dbReference>
<keyword evidence="4" id="KW-0378">Hydrolase</keyword>
<dbReference type="Pfam" id="PF01569">
    <property type="entry name" value="PAP2"/>
    <property type="match status" value="1"/>
</dbReference>
<name>A0AAV1S1S9_9ROSI</name>
<dbReference type="PANTHER" id="PTHR10165:SF203">
    <property type="entry name" value="LIPID PHOSPHATE PHOSPHATASE 3, CHLOROPLASTIC-RELATED"/>
    <property type="match status" value="1"/>
</dbReference>
<dbReference type="GO" id="GO:0016020">
    <property type="term" value="C:membrane"/>
    <property type="evidence" value="ECO:0007669"/>
    <property type="project" value="UniProtKB-SubCell"/>
</dbReference>
<organism evidence="10 11">
    <name type="scientific">Dovyalis caffra</name>
    <dbReference type="NCBI Taxonomy" id="77055"/>
    <lineage>
        <taxon>Eukaryota</taxon>
        <taxon>Viridiplantae</taxon>
        <taxon>Streptophyta</taxon>
        <taxon>Embryophyta</taxon>
        <taxon>Tracheophyta</taxon>
        <taxon>Spermatophyta</taxon>
        <taxon>Magnoliopsida</taxon>
        <taxon>eudicotyledons</taxon>
        <taxon>Gunneridae</taxon>
        <taxon>Pentapetalae</taxon>
        <taxon>rosids</taxon>
        <taxon>fabids</taxon>
        <taxon>Malpighiales</taxon>
        <taxon>Salicaceae</taxon>
        <taxon>Flacourtieae</taxon>
        <taxon>Dovyalis</taxon>
    </lineage>
</organism>
<reference evidence="10 11" key="1">
    <citation type="submission" date="2024-01" db="EMBL/GenBank/DDBJ databases">
        <authorList>
            <person name="Waweru B."/>
        </authorList>
    </citation>
    <scope>NUCLEOTIDE SEQUENCE [LARGE SCALE GENOMIC DNA]</scope>
</reference>
<accession>A0AAV1S1S9</accession>
<feature type="compositionally biased region" description="Basic and acidic residues" evidence="7">
    <location>
        <begin position="409"/>
        <end position="418"/>
    </location>
</feature>
<evidence type="ECO:0000256" key="7">
    <source>
        <dbReference type="SAM" id="MobiDB-lite"/>
    </source>
</evidence>
<dbReference type="InterPro" id="IPR000326">
    <property type="entry name" value="PAP2/HPO"/>
</dbReference>
<dbReference type="PANTHER" id="PTHR10165">
    <property type="entry name" value="LIPID PHOSPHATE PHOSPHATASE"/>
    <property type="match status" value="1"/>
</dbReference>
<dbReference type="AlphaFoldDB" id="A0AAV1S1S9"/>
<dbReference type="Gene3D" id="1.20.144.10">
    <property type="entry name" value="Phosphatidic acid phosphatase type 2/haloperoxidase"/>
    <property type="match status" value="1"/>
</dbReference>
<dbReference type="EMBL" id="CAWUPB010001161">
    <property type="protein sequence ID" value="CAK7344239.1"/>
    <property type="molecule type" value="Genomic_DNA"/>
</dbReference>
<evidence type="ECO:0000256" key="6">
    <source>
        <dbReference type="ARBA" id="ARBA00023136"/>
    </source>
</evidence>
<feature type="region of interest" description="Disordered" evidence="7">
    <location>
        <begin position="383"/>
        <end position="418"/>
    </location>
</feature>
<gene>
    <name evidence="10" type="ORF">DCAF_LOCUS17692</name>
</gene>
<comment type="similarity">
    <text evidence="2">Belongs to the PA-phosphatase related phosphoesterase family.</text>
</comment>
<evidence type="ECO:0000256" key="2">
    <source>
        <dbReference type="ARBA" id="ARBA00008816"/>
    </source>
</evidence>
<feature type="transmembrane region" description="Helical" evidence="8">
    <location>
        <begin position="260"/>
        <end position="279"/>
    </location>
</feature>
<keyword evidence="3 8" id="KW-0812">Transmembrane</keyword>
<evidence type="ECO:0000313" key="11">
    <source>
        <dbReference type="Proteomes" id="UP001314170"/>
    </source>
</evidence>
<keyword evidence="11" id="KW-1185">Reference proteome</keyword>
<feature type="transmembrane region" description="Helical" evidence="8">
    <location>
        <begin position="119"/>
        <end position="141"/>
    </location>
</feature>
<dbReference type="InterPro" id="IPR036938">
    <property type="entry name" value="PAP2/HPO_sf"/>
</dbReference>
<feature type="transmembrane region" description="Helical" evidence="8">
    <location>
        <begin position="148"/>
        <end position="166"/>
    </location>
</feature>
<evidence type="ECO:0000256" key="8">
    <source>
        <dbReference type="SAM" id="Phobius"/>
    </source>
</evidence>
<dbReference type="Proteomes" id="UP001314170">
    <property type="component" value="Unassembled WGS sequence"/>
</dbReference>
<feature type="domain" description="Phosphatidic acid phosphatase type 2/haloperoxidase" evidence="9">
    <location>
        <begin position="186"/>
        <end position="306"/>
    </location>
</feature>